<keyword evidence="2" id="KW-1185">Reference proteome</keyword>
<dbReference type="VEuPathDB" id="FungiDB:JI435_302500"/>
<sequence>VGCAMKDVMLWSYGGRRAEKSKGIGIGIARSICAAVELSAAMGRGIALHRLNLVIGSYWPSFYS</sequence>
<evidence type="ECO:0000313" key="1">
    <source>
        <dbReference type="EMBL" id="QRC95596.1"/>
    </source>
</evidence>
<gene>
    <name evidence="1" type="ORF">JI435_302500</name>
</gene>
<dbReference type="Proteomes" id="UP000663193">
    <property type="component" value="Chromosome 5"/>
</dbReference>
<name>A0A7U2I0R6_PHANO</name>
<protein>
    <submittedName>
        <fullName evidence="1">Uncharacterized protein</fullName>
    </submittedName>
</protein>
<proteinExistence type="predicted"/>
<organism evidence="1 2">
    <name type="scientific">Phaeosphaeria nodorum (strain SN15 / ATCC MYA-4574 / FGSC 10173)</name>
    <name type="common">Glume blotch fungus</name>
    <name type="synonym">Parastagonospora nodorum</name>
    <dbReference type="NCBI Taxonomy" id="321614"/>
    <lineage>
        <taxon>Eukaryota</taxon>
        <taxon>Fungi</taxon>
        <taxon>Dikarya</taxon>
        <taxon>Ascomycota</taxon>
        <taxon>Pezizomycotina</taxon>
        <taxon>Dothideomycetes</taxon>
        <taxon>Pleosporomycetidae</taxon>
        <taxon>Pleosporales</taxon>
        <taxon>Pleosporineae</taxon>
        <taxon>Phaeosphaeriaceae</taxon>
        <taxon>Parastagonospora</taxon>
    </lineage>
</organism>
<reference evidence="2" key="1">
    <citation type="journal article" date="2021" name="BMC Genomics">
        <title>Chromosome-level genome assembly and manually-curated proteome of model necrotroph Parastagonospora nodorum Sn15 reveals a genome-wide trove of candidate effector homologs, and redundancy of virulence-related functions within an accessory chromosome.</title>
        <authorList>
            <person name="Bertazzoni S."/>
            <person name="Jones D.A.B."/>
            <person name="Phan H.T."/>
            <person name="Tan K.-C."/>
            <person name="Hane J.K."/>
        </authorList>
    </citation>
    <scope>NUCLEOTIDE SEQUENCE [LARGE SCALE GENOMIC DNA]</scope>
    <source>
        <strain evidence="2">SN15 / ATCC MYA-4574 / FGSC 10173)</strain>
    </source>
</reference>
<feature type="non-terminal residue" evidence="1">
    <location>
        <position position="1"/>
    </location>
</feature>
<dbReference type="EMBL" id="CP069027">
    <property type="protein sequence ID" value="QRC95596.1"/>
    <property type="molecule type" value="Genomic_DNA"/>
</dbReference>
<dbReference type="AlphaFoldDB" id="A0A7U2I0R6"/>
<accession>A0A7U2I0R6</accession>
<evidence type="ECO:0000313" key="2">
    <source>
        <dbReference type="Proteomes" id="UP000663193"/>
    </source>
</evidence>